<dbReference type="CDD" id="cd00090">
    <property type="entry name" value="HTH_ARSR"/>
    <property type="match status" value="1"/>
</dbReference>
<dbReference type="InterPro" id="IPR005149">
    <property type="entry name" value="Tscrpt_reg_PadR_N"/>
</dbReference>
<feature type="domain" description="Transcription regulator PadR N-terminal" evidence="1">
    <location>
        <begin position="18"/>
        <end position="90"/>
    </location>
</feature>
<dbReference type="Proteomes" id="UP001157034">
    <property type="component" value="Unassembled WGS sequence"/>
</dbReference>
<protein>
    <submittedName>
        <fullName evidence="2">PadR family transcriptional regulator</fullName>
    </submittedName>
</protein>
<dbReference type="EMBL" id="BSVB01000001">
    <property type="protein sequence ID" value="GMA93314.1"/>
    <property type="molecule type" value="Genomic_DNA"/>
</dbReference>
<proteinExistence type="predicted"/>
<dbReference type="InterPro" id="IPR036390">
    <property type="entry name" value="WH_DNA-bd_sf"/>
</dbReference>
<evidence type="ECO:0000259" key="1">
    <source>
        <dbReference type="Pfam" id="PF03551"/>
    </source>
</evidence>
<sequence>MSGGTITQLRRGVVGPCILALLADGPRYGLQLGRELEAAGELLTSQGTLYPLLNRLSEANLVTSRWELAEAERPRRYYEITEAGRRELAEFRRDWSAFAGSVSDLLDRAGPTGEEPA</sequence>
<dbReference type="PANTHER" id="PTHR33169:SF14">
    <property type="entry name" value="TRANSCRIPTIONAL REGULATOR RV3488"/>
    <property type="match status" value="1"/>
</dbReference>
<dbReference type="Pfam" id="PF03551">
    <property type="entry name" value="PadR"/>
    <property type="match status" value="1"/>
</dbReference>
<dbReference type="InterPro" id="IPR052509">
    <property type="entry name" value="Metal_resp_DNA-bind_regulator"/>
</dbReference>
<keyword evidence="3" id="KW-1185">Reference proteome</keyword>
<evidence type="ECO:0000313" key="2">
    <source>
        <dbReference type="EMBL" id="GMA93314.1"/>
    </source>
</evidence>
<gene>
    <name evidence="2" type="ORF">GCM10025881_01380</name>
</gene>
<dbReference type="PANTHER" id="PTHR33169">
    <property type="entry name" value="PADR-FAMILY TRANSCRIPTIONAL REGULATOR"/>
    <property type="match status" value="1"/>
</dbReference>
<name>A0ABQ6JZ74_9MICO</name>
<comment type="caution">
    <text evidence="2">The sequence shown here is derived from an EMBL/GenBank/DDBJ whole genome shotgun (WGS) entry which is preliminary data.</text>
</comment>
<dbReference type="RefSeq" id="WP_284252057.1">
    <property type="nucleotide sequence ID" value="NZ_BAAAQO010000005.1"/>
</dbReference>
<accession>A0ABQ6JZ74</accession>
<evidence type="ECO:0000313" key="3">
    <source>
        <dbReference type="Proteomes" id="UP001157034"/>
    </source>
</evidence>
<organism evidence="2 3">
    <name type="scientific">Pseudolysinimonas kribbensis</name>
    <dbReference type="NCBI Taxonomy" id="433641"/>
    <lineage>
        <taxon>Bacteria</taxon>
        <taxon>Bacillati</taxon>
        <taxon>Actinomycetota</taxon>
        <taxon>Actinomycetes</taxon>
        <taxon>Micrococcales</taxon>
        <taxon>Microbacteriaceae</taxon>
        <taxon>Pseudolysinimonas</taxon>
    </lineage>
</organism>
<reference evidence="3" key="1">
    <citation type="journal article" date="2019" name="Int. J. Syst. Evol. Microbiol.">
        <title>The Global Catalogue of Microorganisms (GCM) 10K type strain sequencing project: providing services to taxonomists for standard genome sequencing and annotation.</title>
        <authorList>
            <consortium name="The Broad Institute Genomics Platform"/>
            <consortium name="The Broad Institute Genome Sequencing Center for Infectious Disease"/>
            <person name="Wu L."/>
            <person name="Ma J."/>
        </authorList>
    </citation>
    <scope>NUCLEOTIDE SEQUENCE [LARGE SCALE GENOMIC DNA]</scope>
    <source>
        <strain evidence="3">NBRC 108894</strain>
    </source>
</reference>
<dbReference type="SUPFAM" id="SSF46785">
    <property type="entry name" value="Winged helix' DNA-binding domain"/>
    <property type="match status" value="1"/>
</dbReference>
<dbReference type="Gene3D" id="1.10.10.10">
    <property type="entry name" value="Winged helix-like DNA-binding domain superfamily/Winged helix DNA-binding domain"/>
    <property type="match status" value="1"/>
</dbReference>
<dbReference type="InterPro" id="IPR036388">
    <property type="entry name" value="WH-like_DNA-bd_sf"/>
</dbReference>
<dbReference type="InterPro" id="IPR011991">
    <property type="entry name" value="ArsR-like_HTH"/>
</dbReference>